<feature type="region of interest" description="Disordered" evidence="1">
    <location>
        <begin position="189"/>
        <end position="240"/>
    </location>
</feature>
<proteinExistence type="predicted"/>
<gene>
    <name evidence="2" type="ORF">ACHAW5_000312</name>
</gene>
<feature type="region of interest" description="Disordered" evidence="1">
    <location>
        <begin position="133"/>
        <end position="153"/>
    </location>
</feature>
<dbReference type="EMBL" id="JALLAZ020001767">
    <property type="protein sequence ID" value="KAL3764681.1"/>
    <property type="molecule type" value="Genomic_DNA"/>
</dbReference>
<dbReference type="Proteomes" id="UP001530315">
    <property type="component" value="Unassembled WGS sequence"/>
</dbReference>
<dbReference type="AlphaFoldDB" id="A0ABD3MPB0"/>
<organism evidence="2 3">
    <name type="scientific">Stephanodiscus triporus</name>
    <dbReference type="NCBI Taxonomy" id="2934178"/>
    <lineage>
        <taxon>Eukaryota</taxon>
        <taxon>Sar</taxon>
        <taxon>Stramenopiles</taxon>
        <taxon>Ochrophyta</taxon>
        <taxon>Bacillariophyta</taxon>
        <taxon>Coscinodiscophyceae</taxon>
        <taxon>Thalassiosirophycidae</taxon>
        <taxon>Stephanodiscales</taxon>
        <taxon>Stephanodiscaceae</taxon>
        <taxon>Stephanodiscus</taxon>
    </lineage>
</organism>
<evidence type="ECO:0000256" key="1">
    <source>
        <dbReference type="SAM" id="MobiDB-lite"/>
    </source>
</evidence>
<protein>
    <submittedName>
        <fullName evidence="2">Uncharacterized protein</fullName>
    </submittedName>
</protein>
<accession>A0ABD3MPB0</accession>
<sequence>METHERTPLHGHGNDIRVLGIPPILVSRRPFGHKGILLRQPGDGDGGGGGSTVQAWPSAPGFASLACVDQGDIVVCGGGDKIEGDRFLKIRGHVVSLDTIGGATEEEEENIVVIIVLAAMSERLIDYQPSFVHRRHRQKRHTRSRYRSSRPRRHRRVCRRGFVAVPSRTMPTTMRRSTILIRRSASWLAPSTTNGSSMSGPRWPSSRIVPVPADEVDTDAHPHSRGPSQSRTRSVKSSHGHLVVHAWTSRTIKSGPSLSASETCGTLSPSTPLIDLGGVNGSCDVLLEGCAASVPSLDDDNDDANCDRGSSTTAIPATTTMRVHFDSLSPESISTITSRGVRISEGKRQDLT</sequence>
<comment type="caution">
    <text evidence="2">The sequence shown here is derived from an EMBL/GenBank/DDBJ whole genome shotgun (WGS) entry which is preliminary data.</text>
</comment>
<evidence type="ECO:0000313" key="3">
    <source>
        <dbReference type="Proteomes" id="UP001530315"/>
    </source>
</evidence>
<keyword evidence="3" id="KW-1185">Reference proteome</keyword>
<evidence type="ECO:0000313" key="2">
    <source>
        <dbReference type="EMBL" id="KAL3764681.1"/>
    </source>
</evidence>
<reference evidence="2 3" key="1">
    <citation type="submission" date="2024-10" db="EMBL/GenBank/DDBJ databases">
        <title>Updated reference genomes for cyclostephanoid diatoms.</title>
        <authorList>
            <person name="Roberts W.R."/>
            <person name="Alverson A.J."/>
        </authorList>
    </citation>
    <scope>NUCLEOTIDE SEQUENCE [LARGE SCALE GENOMIC DNA]</scope>
    <source>
        <strain evidence="2 3">AJA276-08</strain>
    </source>
</reference>
<name>A0ABD3MPB0_9STRA</name>
<feature type="compositionally biased region" description="Polar residues" evidence="1">
    <location>
        <begin position="189"/>
        <end position="199"/>
    </location>
</feature>